<dbReference type="HOGENOM" id="CLU_021555_0_2_11"/>
<dbReference type="InterPro" id="IPR045225">
    <property type="entry name" value="Uracil/uridine/allantoin_perm"/>
</dbReference>
<feature type="transmembrane region" description="Helical" evidence="7">
    <location>
        <begin position="332"/>
        <end position="353"/>
    </location>
</feature>
<dbReference type="GO" id="GO:0015205">
    <property type="term" value="F:nucleobase transmembrane transporter activity"/>
    <property type="evidence" value="ECO:0007669"/>
    <property type="project" value="TreeGrafter"/>
</dbReference>
<evidence type="ECO:0000256" key="5">
    <source>
        <dbReference type="ARBA" id="ARBA00023136"/>
    </source>
</evidence>
<dbReference type="Pfam" id="PF02133">
    <property type="entry name" value="Transp_cyt_pur"/>
    <property type="match status" value="1"/>
</dbReference>
<evidence type="ECO:0000256" key="4">
    <source>
        <dbReference type="ARBA" id="ARBA00022989"/>
    </source>
</evidence>
<keyword evidence="4 7" id="KW-1133">Transmembrane helix</keyword>
<feature type="transmembrane region" description="Helical" evidence="7">
    <location>
        <begin position="56"/>
        <end position="78"/>
    </location>
</feature>
<dbReference type="InterPro" id="IPR001248">
    <property type="entry name" value="Pur-cyt_permease"/>
</dbReference>
<dbReference type="STRING" id="1447716.AH68_06170"/>
<dbReference type="RefSeq" id="WP_039198512.1">
    <property type="nucleotide sequence ID" value="NZ_CP007456.1"/>
</dbReference>
<dbReference type="EMBL" id="CP007456">
    <property type="protein sequence ID" value="AIZ14686.1"/>
    <property type="molecule type" value="Genomic_DNA"/>
</dbReference>
<feature type="transmembrane region" description="Helical" evidence="7">
    <location>
        <begin position="374"/>
        <end position="392"/>
    </location>
</feature>
<feature type="transmembrane region" description="Helical" evidence="7">
    <location>
        <begin position="247"/>
        <end position="267"/>
    </location>
</feature>
<evidence type="ECO:0000256" key="7">
    <source>
        <dbReference type="SAM" id="Phobius"/>
    </source>
</evidence>
<keyword evidence="3 7" id="KW-0812">Transmembrane</keyword>
<dbReference type="OrthoDB" id="6083029at2"/>
<feature type="transmembrane region" description="Helical" evidence="7">
    <location>
        <begin position="84"/>
        <end position="105"/>
    </location>
</feature>
<feature type="transmembrane region" description="Helical" evidence="7">
    <location>
        <begin position="117"/>
        <end position="145"/>
    </location>
</feature>
<evidence type="ECO:0000256" key="2">
    <source>
        <dbReference type="ARBA" id="ARBA00008974"/>
    </source>
</evidence>
<dbReference type="GO" id="GO:0005886">
    <property type="term" value="C:plasma membrane"/>
    <property type="evidence" value="ECO:0007669"/>
    <property type="project" value="TreeGrafter"/>
</dbReference>
<evidence type="ECO:0000256" key="1">
    <source>
        <dbReference type="ARBA" id="ARBA00004141"/>
    </source>
</evidence>
<organism evidence="8 9">
    <name type="scientific">Bifidobacterium catenulatum PV20-2</name>
    <dbReference type="NCBI Taxonomy" id="1447716"/>
    <lineage>
        <taxon>Bacteria</taxon>
        <taxon>Bacillati</taxon>
        <taxon>Actinomycetota</taxon>
        <taxon>Actinomycetes</taxon>
        <taxon>Bifidobacteriales</taxon>
        <taxon>Bifidobacteriaceae</taxon>
        <taxon>Bifidobacterium</taxon>
    </lineage>
</organism>
<dbReference type="PANTHER" id="PTHR30618">
    <property type="entry name" value="NCS1 FAMILY PURINE/PYRIMIDINE TRANSPORTER"/>
    <property type="match status" value="1"/>
</dbReference>
<dbReference type="CDD" id="cd11555">
    <property type="entry name" value="SLC-NCS1sbd_u1"/>
    <property type="match status" value="1"/>
</dbReference>
<comment type="subcellular location">
    <subcellularLocation>
        <location evidence="1">Membrane</location>
        <topology evidence="1">Multi-pass membrane protein</topology>
    </subcellularLocation>
</comment>
<accession>A0A0A7I412</accession>
<name>A0A0A7I412_9BIFI</name>
<feature type="transmembrane region" description="Helical" evidence="7">
    <location>
        <begin position="404"/>
        <end position="423"/>
    </location>
</feature>
<evidence type="ECO:0000313" key="8">
    <source>
        <dbReference type="EMBL" id="AIZ14686.1"/>
    </source>
</evidence>
<protein>
    <submittedName>
        <fullName evidence="8">Nitrate reductase</fullName>
    </submittedName>
</protein>
<gene>
    <name evidence="8" type="ORF">AH68_06170</name>
</gene>
<dbReference type="KEGG" id="bka:AH68_06170"/>
<reference evidence="8 9" key="1">
    <citation type="journal article" date="2015" name="Genome Announc.">
        <title>Complete and Assembled Genome Sequence of Bifidobacterium kashiwanohense PV20-2, Isolated from the Feces of an Anemic Kenyan Infant.</title>
        <authorList>
            <person name="Vazquez-Gutierrez P."/>
            <person name="Lacroix C."/>
            <person name="Chassard C."/>
            <person name="Klumpp J."/>
            <person name="Jans C."/>
            <person name="Stevens M.J."/>
        </authorList>
    </citation>
    <scope>NUCLEOTIDE SEQUENCE [LARGE SCALE GENOMIC DNA]</scope>
    <source>
        <strain evidence="8 9">PV20-2</strain>
    </source>
</reference>
<keyword evidence="5 7" id="KW-0472">Membrane</keyword>
<feature type="region of interest" description="Disordered" evidence="6">
    <location>
        <begin position="1"/>
        <end position="26"/>
    </location>
</feature>
<evidence type="ECO:0000313" key="9">
    <source>
        <dbReference type="Proteomes" id="UP000030625"/>
    </source>
</evidence>
<feature type="transmembrane region" description="Helical" evidence="7">
    <location>
        <begin position="209"/>
        <end position="227"/>
    </location>
</feature>
<feature type="transmembrane region" description="Helical" evidence="7">
    <location>
        <begin position="483"/>
        <end position="503"/>
    </location>
</feature>
<dbReference type="PANTHER" id="PTHR30618:SF6">
    <property type="entry name" value="NCS1 FAMILY NUCLEOBASE:CATION SYMPORTER-1"/>
    <property type="match status" value="1"/>
</dbReference>
<evidence type="ECO:0000256" key="3">
    <source>
        <dbReference type="ARBA" id="ARBA00022692"/>
    </source>
</evidence>
<sequence>MTAMTLGETSLRPSPSTPLPTEEHDNTTIIKESYDPRLANADLAPLKKQTWSWYNIFAFWMSDVHSVGGYVTAGSLFALGIASWQVLISLIVGIVIVQVLVNLVAKPSQEAGVPFPVTMRFVFGVKGANIPAIIRGIIAVAWYGVQTYLASESLNIIFLKFIPSSETLATDYSFLGLSALGWISYGILWTAQACVFWTGMDTIRKFIDWAGPLVYAVMFILAIYLVGKAGGLGAIDLNLSSGEPMSFAQSIPVMITAIALVVSYFSGPMLNFGDFSRYGKTYKSVKRGNFWGLPVNFVVFSLLTVVCASATVPVFGKLITDPIETVKYIDTPVAILLGGMTFVVATVGINIVANFVSPAFDFSHVNPQKISWRTGGMIAAVGSVIITPWNWYSNDQAIHYTLDLLGALIGPLFGILIAGYFIIARQKIAVDDLFTMKPTGRYWYRNGFNPNAVWAIALSGIPSIATVMLPSPLAQMGVIDMTWLSNFSWFIGAGLGLTIFTLLESKHPQMLHLDANDPTVNDGNATVA</sequence>
<feature type="transmembrane region" description="Helical" evidence="7">
    <location>
        <begin position="451"/>
        <end position="471"/>
    </location>
</feature>
<dbReference type="Proteomes" id="UP000030625">
    <property type="component" value="Chromosome"/>
</dbReference>
<evidence type="ECO:0000256" key="6">
    <source>
        <dbReference type="SAM" id="MobiDB-lite"/>
    </source>
</evidence>
<dbReference type="Gene3D" id="1.10.4160.10">
    <property type="entry name" value="Hydantoin permease"/>
    <property type="match status" value="1"/>
</dbReference>
<proteinExistence type="inferred from homology"/>
<comment type="similarity">
    <text evidence="2">Belongs to the purine-cytosine permease (2.A.39) family.</text>
</comment>
<dbReference type="AlphaFoldDB" id="A0A0A7I412"/>
<feature type="transmembrane region" description="Helical" evidence="7">
    <location>
        <begin position="288"/>
        <end position="312"/>
    </location>
</feature>
<feature type="transmembrane region" description="Helical" evidence="7">
    <location>
        <begin position="174"/>
        <end position="197"/>
    </location>
</feature>